<name>A0A1S1V739_9FIRM</name>
<dbReference type="SMART" id="SM00842">
    <property type="entry name" value="FtsA"/>
    <property type="match status" value="1"/>
</dbReference>
<dbReference type="AlphaFoldDB" id="A0A1S1V739"/>
<dbReference type="RefSeq" id="WP_071062873.1">
    <property type="nucleotide sequence ID" value="NZ_MKIE01000004.1"/>
</dbReference>
<evidence type="ECO:0000259" key="1">
    <source>
        <dbReference type="SMART" id="SM00842"/>
    </source>
</evidence>
<keyword evidence="2" id="KW-0132">Cell division</keyword>
<dbReference type="OrthoDB" id="9768127at2"/>
<evidence type="ECO:0000313" key="3">
    <source>
        <dbReference type="Proteomes" id="UP000180254"/>
    </source>
</evidence>
<keyword evidence="3" id="KW-1185">Reference proteome</keyword>
<dbReference type="GO" id="GO:0051301">
    <property type="term" value="P:cell division"/>
    <property type="evidence" value="ECO:0007669"/>
    <property type="project" value="UniProtKB-KW"/>
</dbReference>
<reference evidence="2 3" key="1">
    <citation type="submission" date="2016-09" db="EMBL/GenBank/DDBJ databases">
        <title>Genome sequence of Eubacterium angustum.</title>
        <authorList>
            <person name="Poehlein A."/>
            <person name="Daniel R."/>
        </authorList>
    </citation>
    <scope>NUCLEOTIDE SEQUENCE [LARGE SCALE GENOMIC DNA]</scope>
    <source>
        <strain evidence="2 3">DSM 1989</strain>
    </source>
</reference>
<dbReference type="STRING" id="39480.EUAN_13050"/>
<accession>A0A1S1V739</accession>
<evidence type="ECO:0000313" key="2">
    <source>
        <dbReference type="EMBL" id="OHW62235.1"/>
    </source>
</evidence>
<organism evidence="2 3">
    <name type="scientific">Andreesenia angusta</name>
    <dbReference type="NCBI Taxonomy" id="39480"/>
    <lineage>
        <taxon>Bacteria</taxon>
        <taxon>Bacillati</taxon>
        <taxon>Bacillota</taxon>
        <taxon>Tissierellia</taxon>
        <taxon>Tissierellales</taxon>
        <taxon>Gottschalkiaceae</taxon>
        <taxon>Andreesenia</taxon>
    </lineage>
</organism>
<dbReference type="SUPFAM" id="SSF53067">
    <property type="entry name" value="Actin-like ATPase domain"/>
    <property type="match status" value="2"/>
</dbReference>
<feature type="domain" description="SHS2" evidence="1">
    <location>
        <begin position="6"/>
        <end position="202"/>
    </location>
</feature>
<sequence>MNGEYVFSLDIGTRTVIGLVGKYEDGVLKILGSDKLEHRKRAMYDGQIHDINSVAEIASQVKSSLEEKTGIELKHVSIAAAGRSLKTVKSKVTVPTDISKEIEKRDIKSAELEAIQVAQKTLDEDSQDKNKYHCVGYSVIKSYLDDVLIENLEGHRGDNITLELIATFLPYTVMNSLYSVMDRIGLEVENITLEPIAAMEVAIKQNLRLLNLALVDVGAGTSDIAITREGTVFSYDMVPIAGDEITEAIINKYLLDYDEAEKLKLKLRGEETISYSDIMGIGYQKEKSEILEDIRDSIETLADEIASRILSINGKSPSAVFLIGGGAQVPNLDIYIAEKLELPKERVAVRDTSIIDDIEGIDENLKHSDGITPIGIAVNSAKSSYKNFIEVSVNCQNVKMFNSGSPKILDLMFTIGYNPRNLVPERGKSVSYYLNGVKQTALGEPGENAEIYSDGKPVDMEHVLKDKEQVIIKEATRGTDKVLKLSEAVDLEKHIVLNGDKMPLLKSVSLNGETKHGDCEIKDGDSISFERLNTVLELALELGLSAEKCEFYNEDGILSLDHEFVSGESVFYDIKRETFDDSDVIEEIAEENIVQDGKQEDGKSVSIVLNGNQKTIAHGRESFKFVDIFEYIDFDTSRPKGSLNLKLNGQNAEYLKDIKNGDVVEIYWGSADEEGGGNEDKS</sequence>
<comment type="caution">
    <text evidence="2">The sequence shown here is derived from an EMBL/GenBank/DDBJ whole genome shotgun (WGS) entry which is preliminary data.</text>
</comment>
<dbReference type="PANTHER" id="PTHR32432:SF3">
    <property type="entry name" value="ETHANOLAMINE UTILIZATION PROTEIN EUTJ"/>
    <property type="match status" value="1"/>
</dbReference>
<dbReference type="PANTHER" id="PTHR32432">
    <property type="entry name" value="CELL DIVISION PROTEIN FTSA-RELATED"/>
    <property type="match status" value="1"/>
</dbReference>
<keyword evidence="2" id="KW-0131">Cell cycle</keyword>
<dbReference type="CDD" id="cd24004">
    <property type="entry name" value="ASKHA_NBD_PilM-like"/>
    <property type="match status" value="1"/>
</dbReference>
<dbReference type="InterPro" id="IPR003494">
    <property type="entry name" value="SHS2_FtsA"/>
</dbReference>
<dbReference type="InterPro" id="IPR043129">
    <property type="entry name" value="ATPase_NBD"/>
</dbReference>
<dbReference type="Proteomes" id="UP000180254">
    <property type="component" value="Unassembled WGS sequence"/>
</dbReference>
<protein>
    <submittedName>
        <fullName evidence="2">Cell division protein FtsA</fullName>
    </submittedName>
</protein>
<dbReference type="EMBL" id="MKIE01000004">
    <property type="protein sequence ID" value="OHW62235.1"/>
    <property type="molecule type" value="Genomic_DNA"/>
</dbReference>
<gene>
    <name evidence="2" type="primary">ftsA</name>
    <name evidence="2" type="ORF">EUAN_13050</name>
</gene>
<dbReference type="InterPro" id="IPR050696">
    <property type="entry name" value="FtsA/MreB"/>
</dbReference>
<proteinExistence type="predicted"/>
<dbReference type="Gene3D" id="3.30.420.40">
    <property type="match status" value="2"/>
</dbReference>
<dbReference type="Pfam" id="PF14450">
    <property type="entry name" value="FtsA"/>
    <property type="match status" value="1"/>
</dbReference>